<dbReference type="EMBL" id="QBIY01013217">
    <property type="protein sequence ID" value="RXN10109.1"/>
    <property type="molecule type" value="Genomic_DNA"/>
</dbReference>
<dbReference type="AlphaFoldDB" id="A0A498NW49"/>
<accession>A0A498NW49</accession>
<reference evidence="3 4" key="1">
    <citation type="submission" date="2018-03" db="EMBL/GenBank/DDBJ databases">
        <title>Draft genome sequence of Rohu Carp (Labeo rohita).</title>
        <authorList>
            <person name="Das P."/>
            <person name="Kushwaha B."/>
            <person name="Joshi C.G."/>
            <person name="Kumar D."/>
            <person name="Nagpure N.S."/>
            <person name="Sahoo L."/>
            <person name="Das S.P."/>
            <person name="Bit A."/>
            <person name="Patnaik S."/>
            <person name="Meher P.K."/>
            <person name="Jayasankar P."/>
            <person name="Koringa P.G."/>
            <person name="Patel N.V."/>
            <person name="Hinsu A.T."/>
            <person name="Kumar R."/>
            <person name="Pandey M."/>
            <person name="Agarwal S."/>
            <person name="Srivastava S."/>
            <person name="Singh M."/>
            <person name="Iquebal M.A."/>
            <person name="Jaiswal S."/>
            <person name="Angadi U.B."/>
            <person name="Kumar N."/>
            <person name="Raza M."/>
            <person name="Shah T.M."/>
            <person name="Rai A."/>
            <person name="Jena J.K."/>
        </authorList>
    </citation>
    <scope>NUCLEOTIDE SEQUENCE [LARGE SCALE GENOMIC DNA]</scope>
    <source>
        <strain evidence="3">DASCIFA01</strain>
        <tissue evidence="3">Testis</tissue>
    </source>
</reference>
<evidence type="ECO:0000313" key="4">
    <source>
        <dbReference type="Proteomes" id="UP000290572"/>
    </source>
</evidence>
<organism evidence="3 4">
    <name type="scientific">Labeo rohita</name>
    <name type="common">Indian major carp</name>
    <name type="synonym">Cyprinus rohita</name>
    <dbReference type="NCBI Taxonomy" id="84645"/>
    <lineage>
        <taxon>Eukaryota</taxon>
        <taxon>Metazoa</taxon>
        <taxon>Chordata</taxon>
        <taxon>Craniata</taxon>
        <taxon>Vertebrata</taxon>
        <taxon>Euteleostomi</taxon>
        <taxon>Actinopterygii</taxon>
        <taxon>Neopterygii</taxon>
        <taxon>Teleostei</taxon>
        <taxon>Ostariophysi</taxon>
        <taxon>Cypriniformes</taxon>
        <taxon>Cyprinidae</taxon>
        <taxon>Labeoninae</taxon>
        <taxon>Labeonini</taxon>
        <taxon>Labeo</taxon>
    </lineage>
</organism>
<evidence type="ECO:0000313" key="3">
    <source>
        <dbReference type="EMBL" id="RXN36243.1"/>
    </source>
</evidence>
<comment type="caution">
    <text evidence="3">The sequence shown here is derived from an EMBL/GenBank/DDBJ whole genome shotgun (WGS) entry which is preliminary data.</text>
</comment>
<feature type="region of interest" description="Disordered" evidence="1">
    <location>
        <begin position="27"/>
        <end position="71"/>
    </location>
</feature>
<dbReference type="Proteomes" id="UP000290572">
    <property type="component" value="Unassembled WGS sequence"/>
</dbReference>
<feature type="compositionally biased region" description="Basic and acidic residues" evidence="1">
    <location>
        <begin position="39"/>
        <end position="50"/>
    </location>
</feature>
<dbReference type="EMBL" id="QBIY01008682">
    <property type="protein sequence ID" value="RXN36243.1"/>
    <property type="molecule type" value="Genomic_DNA"/>
</dbReference>
<proteinExistence type="predicted"/>
<evidence type="ECO:0000256" key="1">
    <source>
        <dbReference type="SAM" id="MobiDB-lite"/>
    </source>
</evidence>
<sequence>MTAAVQDNQCPIGSRQVTASIMAAGMSGHGIDAGQSGSLRRDGNHSRHQDLNWQQTSKNSRKFQKYHASVE</sequence>
<name>A0A498NW49_LABRO</name>
<protein>
    <submittedName>
        <fullName evidence="3">Uncharacterized protein</fullName>
    </submittedName>
</protein>
<keyword evidence="4" id="KW-1185">Reference proteome</keyword>
<evidence type="ECO:0000313" key="2">
    <source>
        <dbReference type="EMBL" id="RXN10109.1"/>
    </source>
</evidence>
<gene>
    <name evidence="3" type="ORF">ROHU_014124</name>
    <name evidence="2" type="ORF">ROHU_030903</name>
</gene>